<sequence length="132" mass="14150">MPESKIISPSPAGPNVIKGGATFTGDVYLSMLYHDPSAAMAHVTFTPCARTHWHTHEKGQHLQVLHGQGWICDKGSSPRRIKTGDLIWAPPGTTHWHGADGKSVMTHLAVGLGATTWGERVTDEEFGAAGKT</sequence>
<proteinExistence type="predicted"/>
<dbReference type="HOGENOM" id="CLU_072993_3_0_1"/>
<evidence type="ECO:0000313" key="3">
    <source>
        <dbReference type="Proteomes" id="UP000030706"/>
    </source>
</evidence>
<dbReference type="PANTHER" id="PTHR43698:SF1">
    <property type="entry name" value="BLL4564 PROTEIN"/>
    <property type="match status" value="1"/>
</dbReference>
<feature type="domain" description="Cupin type-2" evidence="1">
    <location>
        <begin position="42"/>
        <end position="109"/>
    </location>
</feature>
<evidence type="ECO:0000313" key="2">
    <source>
        <dbReference type="EMBL" id="KEQ89595.1"/>
    </source>
</evidence>
<dbReference type="Proteomes" id="UP000030706">
    <property type="component" value="Unassembled WGS sequence"/>
</dbReference>
<dbReference type="RefSeq" id="XP_029765782.1">
    <property type="nucleotide sequence ID" value="XM_029904473.1"/>
</dbReference>
<dbReference type="InterPro" id="IPR011051">
    <property type="entry name" value="RmlC_Cupin_sf"/>
</dbReference>
<dbReference type="InterPro" id="IPR014710">
    <property type="entry name" value="RmlC-like_jellyroll"/>
</dbReference>
<dbReference type="AlphaFoldDB" id="A0A074XVU1"/>
<dbReference type="EMBL" id="KL584974">
    <property type="protein sequence ID" value="KEQ89595.1"/>
    <property type="molecule type" value="Genomic_DNA"/>
</dbReference>
<dbReference type="PANTHER" id="PTHR43698">
    <property type="entry name" value="RIBD C-TERMINAL DOMAIN CONTAINING PROTEIN"/>
    <property type="match status" value="1"/>
</dbReference>
<reference evidence="2 3" key="1">
    <citation type="journal article" date="2014" name="BMC Genomics">
        <title>Genome sequencing of four Aureobasidium pullulans varieties: biotechnological potential, stress tolerance, and description of new species.</title>
        <authorList>
            <person name="Gostin Ar C."/>
            <person name="Ohm R.A."/>
            <person name="Kogej T."/>
            <person name="Sonjak S."/>
            <person name="Turk M."/>
            <person name="Zajc J."/>
            <person name="Zalar P."/>
            <person name="Grube M."/>
            <person name="Sun H."/>
            <person name="Han J."/>
            <person name="Sharma A."/>
            <person name="Chiniquy J."/>
            <person name="Ngan C.Y."/>
            <person name="Lipzen A."/>
            <person name="Barry K."/>
            <person name="Grigoriev I.V."/>
            <person name="Gunde-Cimerman N."/>
        </authorList>
    </citation>
    <scope>NUCLEOTIDE SEQUENCE [LARGE SCALE GENOMIC DNA]</scope>
    <source>
        <strain evidence="2 3">EXF-150</strain>
    </source>
</reference>
<dbReference type="Gene3D" id="2.60.120.10">
    <property type="entry name" value="Jelly Rolls"/>
    <property type="match status" value="1"/>
</dbReference>
<gene>
    <name evidence="2" type="ORF">M438DRAFT_341328</name>
</gene>
<organism evidence="2 3">
    <name type="scientific">Aureobasidium pullulans EXF-150</name>
    <dbReference type="NCBI Taxonomy" id="1043002"/>
    <lineage>
        <taxon>Eukaryota</taxon>
        <taxon>Fungi</taxon>
        <taxon>Dikarya</taxon>
        <taxon>Ascomycota</taxon>
        <taxon>Pezizomycotina</taxon>
        <taxon>Dothideomycetes</taxon>
        <taxon>Dothideomycetidae</taxon>
        <taxon>Dothideales</taxon>
        <taxon>Saccotheciaceae</taxon>
        <taxon>Aureobasidium</taxon>
    </lineage>
</organism>
<dbReference type="InterPro" id="IPR013096">
    <property type="entry name" value="Cupin_2"/>
</dbReference>
<dbReference type="STRING" id="1043002.A0A074XVU1"/>
<name>A0A074XVU1_AURPU</name>
<dbReference type="GeneID" id="40746779"/>
<keyword evidence="3" id="KW-1185">Reference proteome</keyword>
<dbReference type="SUPFAM" id="SSF51182">
    <property type="entry name" value="RmlC-like cupins"/>
    <property type="match status" value="1"/>
</dbReference>
<evidence type="ECO:0000259" key="1">
    <source>
        <dbReference type="Pfam" id="PF07883"/>
    </source>
</evidence>
<dbReference type="InterPro" id="IPR047263">
    <property type="entry name" value="HNL-like_cupin"/>
</dbReference>
<protein>
    <submittedName>
        <fullName evidence="2">RmlC-like cupin</fullName>
    </submittedName>
</protein>
<dbReference type="OrthoDB" id="2096797at2759"/>
<dbReference type="Pfam" id="PF07883">
    <property type="entry name" value="Cupin_2"/>
    <property type="match status" value="1"/>
</dbReference>
<dbReference type="CDD" id="cd02233">
    <property type="entry name" value="cupin_HNL-like"/>
    <property type="match status" value="1"/>
</dbReference>
<accession>A0A074XVU1</accession>